<feature type="domain" description="G8" evidence="1">
    <location>
        <begin position="56"/>
        <end position="121"/>
    </location>
</feature>
<evidence type="ECO:0000313" key="3">
    <source>
        <dbReference type="EMBL" id="SBT03177.1"/>
    </source>
</evidence>
<protein>
    <submittedName>
        <fullName evidence="3">Uncharacterized protein</fullName>
    </submittedName>
</protein>
<organism evidence="3 4">
    <name type="scientific">Candidatus Accumulibacter aalborgensis</name>
    <dbReference type="NCBI Taxonomy" id="1860102"/>
    <lineage>
        <taxon>Bacteria</taxon>
        <taxon>Pseudomonadati</taxon>
        <taxon>Pseudomonadota</taxon>
        <taxon>Betaproteobacteria</taxon>
        <taxon>Candidatus Accumulibacter</taxon>
    </lineage>
</organism>
<dbReference type="InterPro" id="IPR046524">
    <property type="entry name" value="DUF6701"/>
</dbReference>
<sequence>MNEEYPESRSVRGWCTTVSSACVLALFFPAEGLGANLCVSRATGDWSASTTWNSCGGAVPADGDTVTIASPHTVTLDRSSNTIASLTVNSGGTITSFGNFDLYLGGNLVNNGLLDMASGSRTNTIYLVGTDLTSTWSGTGTWSLDNVDLNGTGNNKCTGTCKLEVTGTPTLSFLTTNVFSGNSVSKLFNSNNNAAFTVQLNRAGNQSLQTTGASYPNLVLSGSGTKTPASGTLTILGRTTVSAGVTLDAGNNDPTINIGGGLTIAGTYTASNNSARPLTISGDFTNSGTFTGNTAPVSLAGNFANSGTFTSGAGTWTFNASLPKSITAGTPSFQNMAINGSGLTLSSGNVTVSGLLTLTNGNIITGPNSLVASASCPAGIGRTAGYVDGNLRLTFPSASTTCTFHVGNGSYAPIVITNTGAGTLTGSTKGSDLPPSGTAGISASLDVNRYWTLWAPGDTISSSTYSPTFTFAAADLDSGTTTSSFIVGKLVGGTWSNPTVGIRTSTTTQAIGLTGGIAAQTTFVVGNAASAVDHYELSLPTSSISCLPTTVMVTACANTSSPCTSTDTSASGSTATLATTAGTLAATTLTFNSAGVATTTLSYPAAANGTSVSITLSGEQIAATHPRQCCPNGINCSAASSCSTGFATTGFIVASAANGVAATIPSQIAGTSSNTYYLRAVRTNTTTKACETALTGSTAVNMAYECNNPTTCSTSNLMSINGGTSTTIARNANGSVSSYTPVGLAFDSSGNAPFTFNYGDSGQVRVYASKPASSPFLAALNGSSNAFVTRPAGFSLTATCDSTSTTNAASQTLPSVTDPRFCAAGRTFSAAVAARTSGGVVTPNYGRESPPEIVAATWSRILPTTPMGGSDGLLPSGVFAFAGGFSGTFTASGLKWSEVGILAAALTVSDSDYLGAGNVTSTAYVGRFYPDHFDVVVTPQCAGFVYSGRATASAPTGRTGQPFTVKATAMNGLSAPTPTTNYSSAAGFSKDVDLTLSAGGAVGALYVDSTPGGIRAIPAGKFASGVGTVGYSDPSGKISYVFNIFPTVPTAIAVHADDVDSAPSTGTDGATSARSGRLQLGSAYGSELLALPIPLEAQHWTAGAAGGYFVTNRDDNCTNFAASSIVLSNFTQNLAACETYLSPGSTVTLAKGKSPLRLTAPGAGNDGSVSLALNVGSTAAGSTCISSTPSSAAAANLPWFGSSNPAGRATFGVFKTPLIYRRESY</sequence>
<feature type="domain" description="DUF6701" evidence="2">
    <location>
        <begin position="626"/>
        <end position="1223"/>
    </location>
</feature>
<dbReference type="STRING" id="1860102.ACCAA_10111"/>
<evidence type="ECO:0000313" key="4">
    <source>
        <dbReference type="Proteomes" id="UP000199169"/>
    </source>
</evidence>
<reference evidence="3 4" key="1">
    <citation type="submission" date="2016-06" db="EMBL/GenBank/DDBJ databases">
        <authorList>
            <person name="Kjaerup R.B."/>
            <person name="Dalgaard T.S."/>
            <person name="Juul-Madsen H.R."/>
        </authorList>
    </citation>
    <scope>NUCLEOTIDE SEQUENCE [LARGE SCALE GENOMIC DNA]</scope>
    <source>
        <strain evidence="3">3</strain>
    </source>
</reference>
<evidence type="ECO:0000259" key="1">
    <source>
        <dbReference type="Pfam" id="PF10162"/>
    </source>
</evidence>
<evidence type="ECO:0000259" key="2">
    <source>
        <dbReference type="Pfam" id="PF20419"/>
    </source>
</evidence>
<dbReference type="Pfam" id="PF10162">
    <property type="entry name" value="G8"/>
    <property type="match status" value="1"/>
</dbReference>
<proteinExistence type="predicted"/>
<dbReference type="InterPro" id="IPR019316">
    <property type="entry name" value="G8_domain"/>
</dbReference>
<accession>A0A1A8XFP5</accession>
<name>A0A1A8XFP5_9PROT</name>
<keyword evidence="4" id="KW-1185">Reference proteome</keyword>
<dbReference type="EMBL" id="FLQX01000001">
    <property type="protein sequence ID" value="SBT03177.1"/>
    <property type="molecule type" value="Genomic_DNA"/>
</dbReference>
<dbReference type="RefSeq" id="WP_186405296.1">
    <property type="nucleotide sequence ID" value="NZ_FLQX01000001.1"/>
</dbReference>
<dbReference type="AlphaFoldDB" id="A0A1A8XFP5"/>
<dbReference type="Proteomes" id="UP000199169">
    <property type="component" value="Unassembled WGS sequence"/>
</dbReference>
<gene>
    <name evidence="3" type="ORF">ACCAA_10111</name>
</gene>
<dbReference type="Pfam" id="PF20419">
    <property type="entry name" value="DUF6701"/>
    <property type="match status" value="1"/>
</dbReference>